<protein>
    <submittedName>
        <fullName evidence="1">Uncharacterized protein</fullName>
    </submittedName>
</protein>
<proteinExistence type="predicted"/>
<comment type="caution">
    <text evidence="1">The sequence shown here is derived from an EMBL/GenBank/DDBJ whole genome shotgun (WGS) entry which is preliminary data.</text>
</comment>
<accession>A0ABX3MW67</accession>
<name>A0ABX3MW67_9RHOB</name>
<sequence length="150" mass="16940">MGREGVLIKSRYFIGLARQVLTGCKALRAGFVSAITQCGKSNLFLPIGYRDRSKALRHARPPHHPRPHRLERSGRRIFYCSIGHTLDDLRVDQVTEIIRRGMRWAGLRNRPAPERSGTAPCYALREYALIDVASGHWSDVCARLEGEKSS</sequence>
<gene>
    <name evidence="1" type="ORF">BMI91_15200</name>
</gene>
<evidence type="ECO:0000313" key="2">
    <source>
        <dbReference type="Proteomes" id="UP000190787"/>
    </source>
</evidence>
<dbReference type="Gene3D" id="3.40.50.880">
    <property type="match status" value="1"/>
</dbReference>
<evidence type="ECO:0000313" key="1">
    <source>
        <dbReference type="EMBL" id="OOY23793.1"/>
    </source>
</evidence>
<reference evidence="1 2" key="1">
    <citation type="submission" date="2016-11" db="EMBL/GenBank/DDBJ databases">
        <title>A multilocus sequence analysis scheme for characterization of bacteria in the genus Thioclava.</title>
        <authorList>
            <person name="Liu Y."/>
            <person name="Shao Z."/>
        </authorList>
    </citation>
    <scope>NUCLEOTIDE SEQUENCE [LARGE SCALE GENOMIC DNA]</scope>
    <source>
        <strain evidence="1 2">TAW-CT134</strain>
    </source>
</reference>
<dbReference type="InterPro" id="IPR029062">
    <property type="entry name" value="Class_I_gatase-like"/>
</dbReference>
<organism evidence="1 2">
    <name type="scientific">Thioclava sediminum</name>
    <dbReference type="NCBI Taxonomy" id="1915319"/>
    <lineage>
        <taxon>Bacteria</taxon>
        <taxon>Pseudomonadati</taxon>
        <taxon>Pseudomonadota</taxon>
        <taxon>Alphaproteobacteria</taxon>
        <taxon>Rhodobacterales</taxon>
        <taxon>Paracoccaceae</taxon>
        <taxon>Thioclava</taxon>
    </lineage>
</organism>
<keyword evidence="2" id="KW-1185">Reference proteome</keyword>
<dbReference type="EMBL" id="MPZV01000003">
    <property type="protein sequence ID" value="OOY23793.1"/>
    <property type="molecule type" value="Genomic_DNA"/>
</dbReference>
<dbReference type="Proteomes" id="UP000190787">
    <property type="component" value="Unassembled WGS sequence"/>
</dbReference>